<keyword evidence="2" id="KW-0010">Activator</keyword>
<dbReference type="CDD" id="cd06445">
    <property type="entry name" value="ATase"/>
    <property type="match status" value="1"/>
</dbReference>
<dbReference type="Proteomes" id="UP001233264">
    <property type="component" value="Chromosome"/>
</dbReference>
<dbReference type="PROSITE" id="PS01124">
    <property type="entry name" value="HTH_ARAC_FAMILY_2"/>
    <property type="match status" value="1"/>
</dbReference>
<organism evidence="4 5">
    <name type="scientific">Sinorhizobium kummerowiae</name>
    <dbReference type="NCBI Taxonomy" id="158892"/>
    <lineage>
        <taxon>Bacteria</taxon>
        <taxon>Pseudomonadati</taxon>
        <taxon>Pseudomonadota</taxon>
        <taxon>Alphaproteobacteria</taxon>
        <taxon>Hyphomicrobiales</taxon>
        <taxon>Rhizobiaceae</taxon>
        <taxon>Sinorhizobium/Ensifer group</taxon>
        <taxon>Sinorhizobium</taxon>
    </lineage>
</organism>
<evidence type="ECO:0000313" key="5">
    <source>
        <dbReference type="Proteomes" id="UP001233264"/>
    </source>
</evidence>
<proteinExistence type="predicted"/>
<dbReference type="Pfam" id="PF02805">
    <property type="entry name" value="Ada_Zn_binding"/>
    <property type="match status" value="1"/>
</dbReference>
<dbReference type="Gene3D" id="1.10.10.60">
    <property type="entry name" value="Homeodomain-like"/>
    <property type="match status" value="1"/>
</dbReference>
<protein>
    <submittedName>
        <fullName evidence="4">Trifunctional transcriptional activator/DNA repair protein Ada/methylated-DNA--[protein]-cysteine S-methyltransferase</fullName>
    </submittedName>
</protein>
<dbReference type="Pfam" id="PF02870">
    <property type="entry name" value="Methyltransf_1N"/>
    <property type="match status" value="1"/>
</dbReference>
<dbReference type="PIRSF" id="PIRSF000409">
    <property type="entry name" value="Ada"/>
    <property type="match status" value="1"/>
</dbReference>
<dbReference type="InterPro" id="IPR016221">
    <property type="entry name" value="Bifunct_regulatory_prot_Ada"/>
</dbReference>
<dbReference type="PANTHER" id="PTHR10815">
    <property type="entry name" value="METHYLATED-DNA--PROTEIN-CYSTEINE METHYLTRANSFERASE"/>
    <property type="match status" value="1"/>
</dbReference>
<evidence type="ECO:0000256" key="1">
    <source>
        <dbReference type="ARBA" id="ARBA00022763"/>
    </source>
</evidence>
<evidence type="ECO:0000256" key="2">
    <source>
        <dbReference type="ARBA" id="ARBA00023159"/>
    </source>
</evidence>
<dbReference type="SUPFAM" id="SSF46767">
    <property type="entry name" value="Methylated DNA-protein cysteine methyltransferase, C-terminal domain"/>
    <property type="match status" value="1"/>
</dbReference>
<dbReference type="RefSeq" id="WP_015007106.1">
    <property type="nucleotide sequence ID" value="NZ_CP120365.1"/>
</dbReference>
<gene>
    <name evidence="4" type="ORF">PZL22_004052</name>
</gene>
<dbReference type="InterPro" id="IPR004026">
    <property type="entry name" value="Ada_DNA_repair_Zn-bd"/>
</dbReference>
<dbReference type="Pfam" id="PF12833">
    <property type="entry name" value="HTH_18"/>
    <property type="match status" value="1"/>
</dbReference>
<dbReference type="Pfam" id="PF01035">
    <property type="entry name" value="DNA_binding_1"/>
    <property type="match status" value="1"/>
</dbReference>
<evidence type="ECO:0000259" key="3">
    <source>
        <dbReference type="PROSITE" id="PS01124"/>
    </source>
</evidence>
<accession>A0ABY8T4Z3</accession>
<dbReference type="InterPro" id="IPR036217">
    <property type="entry name" value="MethylDNA_cys_MeTrfase_DNAb"/>
</dbReference>
<dbReference type="InterPro" id="IPR014048">
    <property type="entry name" value="MethylDNA_cys_MeTrfase_DNA-bd"/>
</dbReference>
<keyword evidence="1" id="KW-0227">DNA damage</keyword>
<keyword evidence="5" id="KW-1185">Reference proteome</keyword>
<dbReference type="EMBL" id="CP120365">
    <property type="protein sequence ID" value="WHS92958.1"/>
    <property type="molecule type" value="Genomic_DNA"/>
</dbReference>
<dbReference type="InterPro" id="IPR008332">
    <property type="entry name" value="MethylG_MeTrfase_N"/>
</dbReference>
<dbReference type="InterPro" id="IPR018060">
    <property type="entry name" value="HTH_AraC"/>
</dbReference>
<dbReference type="SMART" id="SM00342">
    <property type="entry name" value="HTH_ARAC"/>
    <property type="match status" value="1"/>
</dbReference>
<dbReference type="SUPFAM" id="SSF53155">
    <property type="entry name" value="Methylated DNA-protein cysteine methyltransferase domain"/>
    <property type="match status" value="1"/>
</dbReference>
<dbReference type="Gene3D" id="1.10.10.10">
    <property type="entry name" value="Winged helix-like DNA-binding domain superfamily/Winged helix DNA-binding domain"/>
    <property type="match status" value="1"/>
</dbReference>
<evidence type="ECO:0000313" key="4">
    <source>
        <dbReference type="EMBL" id="WHS92958.1"/>
    </source>
</evidence>
<dbReference type="InterPro" id="IPR036388">
    <property type="entry name" value="WH-like_DNA-bd_sf"/>
</dbReference>
<dbReference type="NCBIfam" id="TIGR00589">
    <property type="entry name" value="ogt"/>
    <property type="match status" value="1"/>
</dbReference>
<feature type="domain" description="HTH araC/xylS-type" evidence="3">
    <location>
        <begin position="113"/>
        <end position="186"/>
    </location>
</feature>
<sequence length="375" mass="41471">MLQSNMLFDLPDDDILYDALLARSSDYEGQAFVCVKSTGIFCRLSCPARKPKRENTLFFDSISACVNSGFRPCQRCRPLEGASGKDPLVKELIELLDRRPEHRWTEGDLVRRGFDPSTVRRAFKRSLGVTFLDLARQRRMGEAARQLSGGASVIEAQIDAGYESPSGFRAAFGRLIGQAPAKSQGRVLLFADWIETPLGPMVAVADQTHLHLIEFHDRKALPAEVENLKRKTHSAVVPGRTPPIDQVERELNDYFAGRSADFRTPLALDGSAFERQVWAELVAIPVGETRSYSDIARKVATPQAVRAVARANGSNCLAIIVPCHRCIGADGSLTGYGGGLRRKQWLLRHEGRMRPVGLFRGWDGEKPVQAATPTM</sequence>
<dbReference type="Gene3D" id="3.30.160.70">
    <property type="entry name" value="Methylated DNA-protein cysteine methyltransferase domain"/>
    <property type="match status" value="1"/>
</dbReference>
<name>A0ABY8T4Z3_9HYPH</name>
<dbReference type="SUPFAM" id="SSF57884">
    <property type="entry name" value="Ada DNA repair protein, N-terminal domain (N-Ada 10)"/>
    <property type="match status" value="1"/>
</dbReference>
<dbReference type="PANTHER" id="PTHR10815:SF5">
    <property type="entry name" value="METHYLATED-DNA--PROTEIN-CYSTEINE METHYLTRANSFERASE"/>
    <property type="match status" value="1"/>
</dbReference>
<dbReference type="InterPro" id="IPR036631">
    <property type="entry name" value="MGMT_N_sf"/>
</dbReference>
<dbReference type="InterPro" id="IPR035451">
    <property type="entry name" value="Ada-like_dom_sf"/>
</dbReference>
<reference evidence="4 5" key="1">
    <citation type="submission" date="2023-03" db="EMBL/GenBank/DDBJ databases">
        <authorList>
            <person name="Menendez E."/>
            <person name="Kaur S."/>
            <person name="Flores-Felix J.D."/>
            <person name="diCenzo G.C."/>
            <person name="Peix A."/>
            <person name="Velazquez E."/>
        </authorList>
    </citation>
    <scope>NUCLEOTIDE SEQUENCE [LARGE SCALE GENOMIC DNA]</scope>
    <source>
        <strain evidence="4 5">CCBAU 71714</strain>
    </source>
</reference>
<dbReference type="Gene3D" id="3.40.10.10">
    <property type="entry name" value="DNA Methylphosphotriester Repair Domain"/>
    <property type="match status" value="1"/>
</dbReference>